<organism evidence="1">
    <name type="scientific">Rhizophora mucronata</name>
    <name type="common">Asiatic mangrove</name>
    <dbReference type="NCBI Taxonomy" id="61149"/>
    <lineage>
        <taxon>Eukaryota</taxon>
        <taxon>Viridiplantae</taxon>
        <taxon>Streptophyta</taxon>
        <taxon>Embryophyta</taxon>
        <taxon>Tracheophyta</taxon>
        <taxon>Spermatophyta</taxon>
        <taxon>Magnoliopsida</taxon>
        <taxon>eudicotyledons</taxon>
        <taxon>Gunneridae</taxon>
        <taxon>Pentapetalae</taxon>
        <taxon>rosids</taxon>
        <taxon>fabids</taxon>
        <taxon>Malpighiales</taxon>
        <taxon>Rhizophoraceae</taxon>
        <taxon>Rhizophora</taxon>
    </lineage>
</organism>
<sequence>MVVRGGGGEELGRCFVLL</sequence>
<dbReference type="AlphaFoldDB" id="A0A2P2JP84"/>
<proteinExistence type="predicted"/>
<reference evidence="1" key="1">
    <citation type="submission" date="2018-02" db="EMBL/GenBank/DDBJ databases">
        <title>Rhizophora mucronata_Transcriptome.</title>
        <authorList>
            <person name="Meera S.P."/>
            <person name="Sreeshan A."/>
            <person name="Augustine A."/>
        </authorList>
    </citation>
    <scope>NUCLEOTIDE SEQUENCE</scope>
    <source>
        <tissue evidence="1">Leaf</tissue>
    </source>
</reference>
<dbReference type="EMBL" id="GGEC01014788">
    <property type="protein sequence ID" value="MBW95271.1"/>
    <property type="molecule type" value="Transcribed_RNA"/>
</dbReference>
<name>A0A2P2JP84_RHIMU</name>
<protein>
    <submittedName>
        <fullName evidence="1">Uncharacterized protein</fullName>
    </submittedName>
</protein>
<accession>A0A2P2JP84</accession>
<evidence type="ECO:0000313" key="1">
    <source>
        <dbReference type="EMBL" id="MBW95271.1"/>
    </source>
</evidence>